<dbReference type="EMBL" id="CYZX01000012">
    <property type="protein sequence ID" value="CUO63113.1"/>
    <property type="molecule type" value="Genomic_DNA"/>
</dbReference>
<dbReference type="SUPFAM" id="SSF158682">
    <property type="entry name" value="TerB-like"/>
    <property type="match status" value="1"/>
</dbReference>
<sequence length="139" mass="16355">MLLFELNKEESRAFMRLVSEFVTVDKKINKEEKSVIEKYLNKLNMNKEEINEISHTEAIEILDKSEDKIKNMVYFELLGVALIDGDYETSEVDYLEEVADKFNISRATKIALANYYFDVDKMKNKSEEEVKEKLIKILN</sequence>
<proteinExistence type="predicted"/>
<evidence type="ECO:0000313" key="2">
    <source>
        <dbReference type="Proteomes" id="UP000095594"/>
    </source>
</evidence>
<dbReference type="RefSeq" id="WP_055266016.1">
    <property type="nucleotide sequence ID" value="NZ_CABIXQ010000012.1"/>
</dbReference>
<accession>A0A174GL81</accession>
<dbReference type="InterPro" id="IPR029024">
    <property type="entry name" value="TerB-like"/>
</dbReference>
<evidence type="ECO:0000313" key="1">
    <source>
        <dbReference type="EMBL" id="CUO63113.1"/>
    </source>
</evidence>
<gene>
    <name evidence="1" type="ORF">ERS852471_01921</name>
</gene>
<dbReference type="AlphaFoldDB" id="A0A174GL81"/>
<dbReference type="Gene3D" id="1.10.3680.10">
    <property type="entry name" value="TerB-like"/>
    <property type="match status" value="1"/>
</dbReference>
<organism evidence="1 2">
    <name type="scientific">Clostridium disporicum</name>
    <dbReference type="NCBI Taxonomy" id="84024"/>
    <lineage>
        <taxon>Bacteria</taxon>
        <taxon>Bacillati</taxon>
        <taxon>Bacillota</taxon>
        <taxon>Clostridia</taxon>
        <taxon>Eubacteriales</taxon>
        <taxon>Clostridiaceae</taxon>
        <taxon>Clostridium</taxon>
    </lineage>
</organism>
<name>A0A174GL81_9CLOT</name>
<reference evidence="1 2" key="1">
    <citation type="submission" date="2015-09" db="EMBL/GenBank/DDBJ databases">
        <authorList>
            <consortium name="Pathogen Informatics"/>
        </authorList>
    </citation>
    <scope>NUCLEOTIDE SEQUENCE [LARGE SCALE GENOMIC DNA]</scope>
    <source>
        <strain evidence="1 2">2789STDY5834856</strain>
    </source>
</reference>
<dbReference type="Proteomes" id="UP000095594">
    <property type="component" value="Unassembled WGS sequence"/>
</dbReference>
<dbReference type="OrthoDB" id="1934251at2"/>
<protein>
    <submittedName>
        <fullName evidence="1">Tellurite resistance protein</fullName>
    </submittedName>
</protein>